<dbReference type="Proteomes" id="UP000190037">
    <property type="component" value="Unassembled WGS sequence"/>
</dbReference>
<dbReference type="AlphaFoldDB" id="A0A1T3NJX4"/>
<feature type="chain" id="PRO_5039340398" description="Chaplin domain-containing protein" evidence="1">
    <location>
        <begin position="34"/>
        <end position="105"/>
    </location>
</feature>
<dbReference type="RefSeq" id="WP_078981903.1">
    <property type="nucleotide sequence ID" value="NZ_MWQN01000004.1"/>
</dbReference>
<evidence type="ECO:0008006" key="4">
    <source>
        <dbReference type="Google" id="ProtNLM"/>
    </source>
</evidence>
<reference evidence="2 3" key="1">
    <citation type="submission" date="2017-03" db="EMBL/GenBank/DDBJ databases">
        <title>Draft genome sequence of Streptomyces scabrisporus NF3, endophyte isolated from Amphipterygium adstringens.</title>
        <authorList>
            <person name="Vazquez M."/>
            <person name="Ceapa C.D."/>
            <person name="Rodriguez Luna D."/>
            <person name="Sanchez Esquivel S."/>
        </authorList>
    </citation>
    <scope>NUCLEOTIDE SEQUENCE [LARGE SCALE GENOMIC DNA]</scope>
    <source>
        <strain evidence="2 3">NF3</strain>
    </source>
</reference>
<dbReference type="STRING" id="159449.B4N89_42040"/>
<accession>A0A1T3NJX4</accession>
<protein>
    <recommendedName>
        <fullName evidence="4">Chaplin domain-containing protein</fullName>
    </recommendedName>
</protein>
<comment type="caution">
    <text evidence="2">The sequence shown here is derived from an EMBL/GenBank/DDBJ whole genome shotgun (WGS) entry which is preliminary data.</text>
</comment>
<evidence type="ECO:0000313" key="2">
    <source>
        <dbReference type="EMBL" id="OPC77143.1"/>
    </source>
</evidence>
<keyword evidence="3" id="KW-1185">Reference proteome</keyword>
<sequence>MSPSPSARRTAVLSATVIAVTALEALTAGAASATTVIGGFNGTFGNACVNTTDDATAATGITTHAQGIIGGHALALPISGPANQCANLGLPQENSAEEDSTSRGA</sequence>
<dbReference type="EMBL" id="MWQN01000004">
    <property type="protein sequence ID" value="OPC77143.1"/>
    <property type="molecule type" value="Genomic_DNA"/>
</dbReference>
<keyword evidence="1" id="KW-0732">Signal</keyword>
<feature type="signal peptide" evidence="1">
    <location>
        <begin position="1"/>
        <end position="33"/>
    </location>
</feature>
<organism evidence="2 3">
    <name type="scientific">Embleya scabrispora</name>
    <dbReference type="NCBI Taxonomy" id="159449"/>
    <lineage>
        <taxon>Bacteria</taxon>
        <taxon>Bacillati</taxon>
        <taxon>Actinomycetota</taxon>
        <taxon>Actinomycetes</taxon>
        <taxon>Kitasatosporales</taxon>
        <taxon>Streptomycetaceae</taxon>
        <taxon>Embleya</taxon>
    </lineage>
</organism>
<evidence type="ECO:0000256" key="1">
    <source>
        <dbReference type="SAM" id="SignalP"/>
    </source>
</evidence>
<gene>
    <name evidence="2" type="ORF">B4N89_42040</name>
</gene>
<proteinExistence type="predicted"/>
<evidence type="ECO:0000313" key="3">
    <source>
        <dbReference type="Proteomes" id="UP000190037"/>
    </source>
</evidence>
<name>A0A1T3NJX4_9ACTN</name>